<accession>W4G9P1</accession>
<dbReference type="RefSeq" id="XP_009834794.1">
    <property type="nucleotide sequence ID" value="XM_009836492.1"/>
</dbReference>
<dbReference type="Pfam" id="PF07258">
    <property type="entry name" value="COMM_domain"/>
    <property type="match status" value="1"/>
</dbReference>
<evidence type="ECO:0000313" key="2">
    <source>
        <dbReference type="EMBL" id="ETV75663.1"/>
    </source>
</evidence>
<dbReference type="GeneID" id="20812051"/>
<name>W4G9P1_APHAT</name>
<feature type="domain" description="COMM" evidence="1">
    <location>
        <begin position="100"/>
        <end position="168"/>
    </location>
</feature>
<reference evidence="2" key="1">
    <citation type="submission" date="2013-12" db="EMBL/GenBank/DDBJ databases">
        <title>The Genome Sequence of Aphanomyces astaci APO3.</title>
        <authorList>
            <consortium name="The Broad Institute Genomics Platform"/>
            <person name="Russ C."/>
            <person name="Tyler B."/>
            <person name="van West P."/>
            <person name="Dieguez-Uribeondo J."/>
            <person name="Young S.K."/>
            <person name="Zeng Q."/>
            <person name="Gargeya S."/>
            <person name="Fitzgerald M."/>
            <person name="Abouelleil A."/>
            <person name="Alvarado L."/>
            <person name="Chapman S.B."/>
            <person name="Gainer-Dewar J."/>
            <person name="Goldberg J."/>
            <person name="Griggs A."/>
            <person name="Gujja S."/>
            <person name="Hansen M."/>
            <person name="Howarth C."/>
            <person name="Imamovic A."/>
            <person name="Ireland A."/>
            <person name="Larimer J."/>
            <person name="McCowan C."/>
            <person name="Murphy C."/>
            <person name="Pearson M."/>
            <person name="Poon T.W."/>
            <person name="Priest M."/>
            <person name="Roberts A."/>
            <person name="Saif S."/>
            <person name="Shea T."/>
            <person name="Sykes S."/>
            <person name="Wortman J."/>
            <person name="Nusbaum C."/>
            <person name="Birren B."/>
        </authorList>
    </citation>
    <scope>NUCLEOTIDE SEQUENCE [LARGE SCALE GENOMIC DNA]</scope>
    <source>
        <strain evidence="2">APO3</strain>
    </source>
</reference>
<proteinExistence type="predicted"/>
<dbReference type="OrthoDB" id="64318at2759"/>
<dbReference type="InterPro" id="IPR017920">
    <property type="entry name" value="COMM"/>
</dbReference>
<dbReference type="VEuPathDB" id="FungiDB:H257_10055"/>
<dbReference type="AlphaFoldDB" id="W4G9P1"/>
<evidence type="ECO:0000259" key="1">
    <source>
        <dbReference type="Pfam" id="PF07258"/>
    </source>
</evidence>
<gene>
    <name evidence="2" type="ORF">H257_10055</name>
</gene>
<sequence length="187" mass="21025">MEPFLLACQSRAQVDDVFERAFDALLHARNIGDPPKDKAQEELREVVVAALTPDASSTFHDTLRTVVSNTQLHQLVLEIVNPDRRQLWRHISTSTDCFPSLPHLLDLNWYVDVPVASDAAIKHRDPCACVEISIQATSSLTTTFPPLQHITFQADRGTVDTVVTELHKVRDLLHRLQTTPTTRACVR</sequence>
<dbReference type="EMBL" id="KI913139">
    <property type="protein sequence ID" value="ETV75663.1"/>
    <property type="molecule type" value="Genomic_DNA"/>
</dbReference>
<organism evidence="2">
    <name type="scientific">Aphanomyces astaci</name>
    <name type="common">Crayfish plague agent</name>
    <dbReference type="NCBI Taxonomy" id="112090"/>
    <lineage>
        <taxon>Eukaryota</taxon>
        <taxon>Sar</taxon>
        <taxon>Stramenopiles</taxon>
        <taxon>Oomycota</taxon>
        <taxon>Saprolegniomycetes</taxon>
        <taxon>Saprolegniales</taxon>
        <taxon>Verrucalvaceae</taxon>
        <taxon>Aphanomyces</taxon>
    </lineage>
</organism>
<protein>
    <recommendedName>
        <fullName evidence="1">COMM domain-containing protein</fullName>
    </recommendedName>
</protein>